<dbReference type="SUPFAM" id="SSF82171">
    <property type="entry name" value="DPP6 N-terminal domain-like"/>
    <property type="match status" value="1"/>
</dbReference>
<dbReference type="SUPFAM" id="SSF53474">
    <property type="entry name" value="alpha/beta-Hydrolases"/>
    <property type="match status" value="1"/>
</dbReference>
<dbReference type="RefSeq" id="WP_326702980.1">
    <property type="nucleotide sequence ID" value="NZ_CP109083.1"/>
</dbReference>
<dbReference type="Gene3D" id="3.40.50.1820">
    <property type="entry name" value="alpha/beta hydrolase"/>
    <property type="match status" value="1"/>
</dbReference>
<dbReference type="Pfam" id="PF00326">
    <property type="entry name" value="Peptidase_S9"/>
    <property type="match status" value="1"/>
</dbReference>
<proteinExistence type="predicted"/>
<dbReference type="InterPro" id="IPR001375">
    <property type="entry name" value="Peptidase_S9_cat"/>
</dbReference>
<dbReference type="PANTHER" id="PTHR42776:SF27">
    <property type="entry name" value="DIPEPTIDYL PEPTIDASE FAMILY MEMBER 6"/>
    <property type="match status" value="1"/>
</dbReference>
<organism evidence="3 4">
    <name type="scientific">Streptomyces cyaneofuscatus</name>
    <dbReference type="NCBI Taxonomy" id="66883"/>
    <lineage>
        <taxon>Bacteria</taxon>
        <taxon>Bacillati</taxon>
        <taxon>Actinomycetota</taxon>
        <taxon>Actinomycetes</taxon>
        <taxon>Kitasatosporales</taxon>
        <taxon>Streptomycetaceae</taxon>
        <taxon>Streptomyces</taxon>
    </lineage>
</organism>
<evidence type="ECO:0000256" key="1">
    <source>
        <dbReference type="ARBA" id="ARBA00022801"/>
    </source>
</evidence>
<keyword evidence="1" id="KW-0378">Hydrolase</keyword>
<dbReference type="InterPro" id="IPR029058">
    <property type="entry name" value="AB_hydrolase_fold"/>
</dbReference>
<keyword evidence="4" id="KW-1185">Reference proteome</keyword>
<dbReference type="InterPro" id="IPR011042">
    <property type="entry name" value="6-blade_b-propeller_TolB-like"/>
</dbReference>
<reference evidence="3 4" key="1">
    <citation type="submission" date="2022-10" db="EMBL/GenBank/DDBJ databases">
        <title>The complete genomes of actinobacterial strains from the NBC collection.</title>
        <authorList>
            <person name="Joergensen T.S."/>
            <person name="Alvarez Arevalo M."/>
            <person name="Sterndorff E.B."/>
            <person name="Faurdal D."/>
            <person name="Vuksanovic O."/>
            <person name="Mourched A.-S."/>
            <person name="Charusanti P."/>
            <person name="Shaw S."/>
            <person name="Blin K."/>
            <person name="Weber T."/>
        </authorList>
    </citation>
    <scope>NUCLEOTIDE SEQUENCE [LARGE SCALE GENOMIC DNA]</scope>
    <source>
        <strain evidence="3 4">NBC 01792</strain>
    </source>
</reference>
<feature type="domain" description="Peptidase S9 prolyl oligopeptidase catalytic" evidence="2">
    <location>
        <begin position="413"/>
        <end position="628"/>
    </location>
</feature>
<protein>
    <submittedName>
        <fullName evidence="3">S9 family peptidase</fullName>
    </submittedName>
</protein>
<dbReference type="EMBL" id="CP109083">
    <property type="protein sequence ID" value="WSB11022.1"/>
    <property type="molecule type" value="Genomic_DNA"/>
</dbReference>
<sequence>MSADRPEVPYLTVEDILDSPDRTGAVISPDGSKFAYLAPWRNRLNVWIQDLDGEAEARCVTADSRRSVLRYHWTDDPRWLLYEQDGGGDENYHLHRVDLGNPDADAVDLTPFPGARVTGFDLPPTRPGHAVLNLNHRDPAVFDLYELHIATGELTLLAQNPGGSSALVYAPDGTMYGHGLSEGGDIELSRWEPESGTMCRVTTFPGSDHPLDLQPFQLTPDGTGAWVGSYRDSEHTRIVHVDLNTGQETVVDSHPGLDVDPRAAVFPALPAPLILDRRTKDLIGVRYLGERAVIRPLTAHFADVLDNLRQLSDGDVAALSSDREGQRWIVSFTHDRDPGVTHFYDHTTGDSRVLFRPYPHLDPAALAPMTPVTIRARDGLELPSYLTLPLHREAAALPMVLQVHGGPWHRDSWGFDPTAQLLANRGYAVLQVNYRGSTGFGKSFLKAGIGELSGAMHDDLVDAVGWAVEQGYADPSRVAVFGGSYGGYAALVGVSFTPGLFAAAVDFCGPSNLVTTLRNMPDFAKPYLTNNWHLYAGDPEDPAQEADLWARSPLSRVAEIRTPLLVVQGANDARVLKSESDQIVEALRNRGIDVEYLVKEDEGHSFVNPENNIAMYHAADHFLARHLRGDGSVAAGSST</sequence>
<accession>A0ABZ1F3N0</accession>
<name>A0ABZ1F3N0_9ACTN</name>
<evidence type="ECO:0000313" key="4">
    <source>
        <dbReference type="Proteomes" id="UP001356428"/>
    </source>
</evidence>
<evidence type="ECO:0000313" key="3">
    <source>
        <dbReference type="EMBL" id="WSB11022.1"/>
    </source>
</evidence>
<dbReference type="PANTHER" id="PTHR42776">
    <property type="entry name" value="SERINE PEPTIDASE S9 FAMILY MEMBER"/>
    <property type="match status" value="1"/>
</dbReference>
<dbReference type="Proteomes" id="UP001356428">
    <property type="component" value="Chromosome"/>
</dbReference>
<evidence type="ECO:0000259" key="2">
    <source>
        <dbReference type="Pfam" id="PF00326"/>
    </source>
</evidence>
<gene>
    <name evidence="3" type="ORF">OG849_29135</name>
</gene>
<dbReference type="Gene3D" id="2.120.10.30">
    <property type="entry name" value="TolB, C-terminal domain"/>
    <property type="match status" value="2"/>
</dbReference>